<dbReference type="InterPro" id="IPR010394">
    <property type="entry name" value="5-nucleotidase"/>
</dbReference>
<sequence length="290" mass="32435">MLVIGITSRALFDLDKSHEIFKKEGLGTYRDYQISHENIPLDPGQAFPLVNKLLELNKKIDGDRSVEVILLSSNSADTGLRIFNSIEHHNLDIKKAAFCGGGSPHIYAKPFGAHLFLSTEFSDCKLALESGIASARIIPVGRADTEENILKVAFDGDAVIFSEESQKIFERLGLEAFEENEKNLAKESLPGGPFKAFLSELHSLQGKFSHHDCPIRIALVTARSAPSHERVIRTLREWKIRIDECLFLGGLEKVNFLKAYKADIFFDDQKENCETASEEIPTGHVVRLRQ</sequence>
<dbReference type="InterPro" id="IPR023214">
    <property type="entry name" value="HAD_sf"/>
</dbReference>
<dbReference type="GO" id="GO:0008253">
    <property type="term" value="F:5'-nucleotidase activity"/>
    <property type="evidence" value="ECO:0007669"/>
    <property type="project" value="InterPro"/>
</dbReference>
<dbReference type="Pfam" id="PF06189">
    <property type="entry name" value="5-nucleotidase"/>
    <property type="match status" value="1"/>
</dbReference>
<accession>A0A381YWP1</accession>
<dbReference type="PANTHER" id="PTHR31367:SF5">
    <property type="entry name" value="CYTOSOLIC 5'-NUCLEOTIDASE 1A"/>
    <property type="match status" value="1"/>
</dbReference>
<name>A0A381YWP1_9ZZZZ</name>
<protein>
    <recommendedName>
        <fullName evidence="2">5'-nucleotidase</fullName>
    </recommendedName>
</protein>
<dbReference type="Gene3D" id="3.40.50.1000">
    <property type="entry name" value="HAD superfamily/HAD-like"/>
    <property type="match status" value="1"/>
</dbReference>
<dbReference type="PANTHER" id="PTHR31367">
    <property type="entry name" value="CYTOSOLIC 5'-NUCLEOTIDASE 1 FAMILY MEMBER"/>
    <property type="match status" value="1"/>
</dbReference>
<dbReference type="EMBL" id="UINC01019239">
    <property type="protein sequence ID" value="SVA81369.1"/>
    <property type="molecule type" value="Genomic_DNA"/>
</dbReference>
<gene>
    <name evidence="1" type="ORF">METZ01_LOCUS134223</name>
</gene>
<dbReference type="AlphaFoldDB" id="A0A381YWP1"/>
<evidence type="ECO:0000313" key="1">
    <source>
        <dbReference type="EMBL" id="SVA81369.1"/>
    </source>
</evidence>
<dbReference type="SUPFAM" id="SSF56784">
    <property type="entry name" value="HAD-like"/>
    <property type="match status" value="1"/>
</dbReference>
<dbReference type="InterPro" id="IPR036412">
    <property type="entry name" value="HAD-like_sf"/>
</dbReference>
<evidence type="ECO:0008006" key="2">
    <source>
        <dbReference type="Google" id="ProtNLM"/>
    </source>
</evidence>
<dbReference type="GO" id="GO:0000287">
    <property type="term" value="F:magnesium ion binding"/>
    <property type="evidence" value="ECO:0007669"/>
    <property type="project" value="InterPro"/>
</dbReference>
<dbReference type="GO" id="GO:0009117">
    <property type="term" value="P:nucleotide metabolic process"/>
    <property type="evidence" value="ECO:0007669"/>
    <property type="project" value="InterPro"/>
</dbReference>
<organism evidence="1">
    <name type="scientific">marine metagenome</name>
    <dbReference type="NCBI Taxonomy" id="408172"/>
    <lineage>
        <taxon>unclassified sequences</taxon>
        <taxon>metagenomes</taxon>
        <taxon>ecological metagenomes</taxon>
    </lineage>
</organism>
<proteinExistence type="predicted"/>
<dbReference type="GO" id="GO:0000166">
    <property type="term" value="F:nucleotide binding"/>
    <property type="evidence" value="ECO:0007669"/>
    <property type="project" value="InterPro"/>
</dbReference>
<reference evidence="1" key="1">
    <citation type="submission" date="2018-05" db="EMBL/GenBank/DDBJ databases">
        <authorList>
            <person name="Lanie J.A."/>
            <person name="Ng W.-L."/>
            <person name="Kazmierczak K.M."/>
            <person name="Andrzejewski T.M."/>
            <person name="Davidsen T.M."/>
            <person name="Wayne K.J."/>
            <person name="Tettelin H."/>
            <person name="Glass J.I."/>
            <person name="Rusch D."/>
            <person name="Podicherti R."/>
            <person name="Tsui H.-C.T."/>
            <person name="Winkler M.E."/>
        </authorList>
    </citation>
    <scope>NUCLEOTIDE SEQUENCE</scope>
</reference>
<dbReference type="GO" id="GO:0005737">
    <property type="term" value="C:cytoplasm"/>
    <property type="evidence" value="ECO:0007669"/>
    <property type="project" value="InterPro"/>
</dbReference>